<accession>A0A3A3FIG9</accession>
<dbReference type="AlphaFoldDB" id="A0A3A3FIG9"/>
<evidence type="ECO:0000313" key="1">
    <source>
        <dbReference type="EMBL" id="RJF95054.1"/>
    </source>
</evidence>
<evidence type="ECO:0000313" key="2">
    <source>
        <dbReference type="Proteomes" id="UP000265955"/>
    </source>
</evidence>
<organism evidence="1 2">
    <name type="scientific">Noviherbaspirillum saxi</name>
    <dbReference type="NCBI Taxonomy" id="2320863"/>
    <lineage>
        <taxon>Bacteria</taxon>
        <taxon>Pseudomonadati</taxon>
        <taxon>Pseudomonadota</taxon>
        <taxon>Betaproteobacteria</taxon>
        <taxon>Burkholderiales</taxon>
        <taxon>Oxalobacteraceae</taxon>
        <taxon>Noviherbaspirillum</taxon>
    </lineage>
</organism>
<dbReference type="Pfam" id="PF08734">
    <property type="entry name" value="GYD"/>
    <property type="match status" value="1"/>
</dbReference>
<dbReference type="OrthoDB" id="165683at2"/>
<reference evidence="2" key="1">
    <citation type="submission" date="2018-09" db="EMBL/GenBank/DDBJ databases">
        <authorList>
            <person name="Zhu H."/>
        </authorList>
    </citation>
    <scope>NUCLEOTIDE SEQUENCE [LARGE SCALE GENOMIC DNA]</scope>
    <source>
        <strain evidence="2">K1R23-30</strain>
    </source>
</reference>
<name>A0A3A3FIG9_9BURK</name>
<dbReference type="RefSeq" id="WP_119770204.1">
    <property type="nucleotide sequence ID" value="NZ_QYUO01000002.1"/>
</dbReference>
<gene>
    <name evidence="1" type="ORF">D3871_16445</name>
</gene>
<proteinExistence type="predicted"/>
<keyword evidence="2" id="KW-1185">Reference proteome</keyword>
<comment type="caution">
    <text evidence="1">The sequence shown here is derived from an EMBL/GenBank/DDBJ whole genome shotgun (WGS) entry which is preliminary data.</text>
</comment>
<dbReference type="EMBL" id="QYUO01000002">
    <property type="protein sequence ID" value="RJF95054.1"/>
    <property type="molecule type" value="Genomic_DNA"/>
</dbReference>
<dbReference type="Proteomes" id="UP000265955">
    <property type="component" value="Unassembled WGS sequence"/>
</dbReference>
<dbReference type="InterPro" id="IPR014845">
    <property type="entry name" value="GYD/TTHA1554"/>
</dbReference>
<protein>
    <submittedName>
        <fullName evidence="1">GYD domain-containing protein</fullName>
    </submittedName>
</protein>
<sequence>MSLYLTRFSYTAETWSAMIERPEDRRDMARVIIESVGGRLHGFWYAFGQYDGYTLWEAPDNVRMASVALALSSRGAIKSQETVVLLTVEETLAALKGAAHVPYRRPGSSH</sequence>